<evidence type="ECO:0000256" key="7">
    <source>
        <dbReference type="SAM" id="Phobius"/>
    </source>
</evidence>
<dbReference type="Proteomes" id="UP000323136">
    <property type="component" value="Unassembled WGS sequence"/>
</dbReference>
<keyword evidence="4 7" id="KW-0812">Transmembrane</keyword>
<evidence type="ECO:0000256" key="3">
    <source>
        <dbReference type="ARBA" id="ARBA00022679"/>
    </source>
</evidence>
<feature type="transmembrane region" description="Helical" evidence="7">
    <location>
        <begin position="68"/>
        <end position="89"/>
    </location>
</feature>
<dbReference type="AlphaFoldDB" id="A0A5S5DXX9"/>
<comment type="similarity">
    <text evidence="2">Belongs to the bacterial sugar transferase family.</text>
</comment>
<feature type="transmembrane region" description="Helical" evidence="7">
    <location>
        <begin position="265"/>
        <end position="287"/>
    </location>
</feature>
<keyword evidence="10" id="KW-1185">Reference proteome</keyword>
<dbReference type="Pfam" id="PF02397">
    <property type="entry name" value="Bac_transf"/>
    <property type="match status" value="1"/>
</dbReference>
<name>A0A5S5DXX9_9FLAO</name>
<feature type="transmembrane region" description="Helical" evidence="7">
    <location>
        <begin position="35"/>
        <end position="56"/>
    </location>
</feature>
<dbReference type="OrthoDB" id="9808602at2"/>
<sequence>MKNRYSIYIYPLLLIIDVLIINIVVLSIFEKIHQYYFFNLSLSLFWIITSLITGYYKVYRYTSPFRLVSQLFIQATLFTLGFFAYFGIFKEGVVVNTQFKTLFITIISLAFVKLIFFILIKKYRKHGKNYRKVVFLERDNTSKKIISLFQEKKSLGYTVQGFFSKKPSKNPLYLGLDTEIFDFIIKNNTNEVYATLSVLEKKQLKKLTKFTNENHIQLKLIPNANELYSKNQQVQFYDDTFKVLSIKKLPFDFIENHILKRIFDVLFSFFIILLIMSWLTPLLWIFIKLESKGPLFFKQEREGLNGHHFVCYKFRSMQKNKEADQLHATKNDHRVTKIGAFIRKTSIDELPQFFNVFLGNMSVVGPRPHMRSLAVEYEKEVDNYMDRHAVKPGITGLAQVSGYRGEIKKKNDIKNRVRFDIFYIENWSFYLDVKIIFKTIINVFKGDENAY</sequence>
<proteinExistence type="inferred from homology"/>
<keyword evidence="5 7" id="KW-1133">Transmembrane helix</keyword>
<dbReference type="Pfam" id="PF13727">
    <property type="entry name" value="CoA_binding_3"/>
    <property type="match status" value="1"/>
</dbReference>
<gene>
    <name evidence="9" type="ORF">C7447_101503</name>
</gene>
<evidence type="ECO:0000313" key="10">
    <source>
        <dbReference type="Proteomes" id="UP000323136"/>
    </source>
</evidence>
<accession>A0A5S5DXX9</accession>
<evidence type="ECO:0000256" key="5">
    <source>
        <dbReference type="ARBA" id="ARBA00022989"/>
    </source>
</evidence>
<organism evidence="9 10">
    <name type="scientific">Tenacibaculum adriaticum</name>
    <dbReference type="NCBI Taxonomy" id="413713"/>
    <lineage>
        <taxon>Bacteria</taxon>
        <taxon>Pseudomonadati</taxon>
        <taxon>Bacteroidota</taxon>
        <taxon>Flavobacteriia</taxon>
        <taxon>Flavobacteriales</taxon>
        <taxon>Flavobacteriaceae</taxon>
        <taxon>Tenacibaculum</taxon>
    </lineage>
</organism>
<feature type="transmembrane region" description="Helical" evidence="7">
    <location>
        <begin position="101"/>
        <end position="120"/>
    </location>
</feature>
<dbReference type="PANTHER" id="PTHR30576">
    <property type="entry name" value="COLANIC BIOSYNTHESIS UDP-GLUCOSE LIPID CARRIER TRANSFERASE"/>
    <property type="match status" value="1"/>
</dbReference>
<protein>
    <submittedName>
        <fullName evidence="9">Putative colanic acid biosynthesis UDP-glucose lipid carrier transferase</fullName>
    </submittedName>
</protein>
<evidence type="ECO:0000313" key="9">
    <source>
        <dbReference type="EMBL" id="TYP99896.1"/>
    </source>
</evidence>
<comment type="caution">
    <text evidence="9">The sequence shown here is derived from an EMBL/GenBank/DDBJ whole genome shotgun (WGS) entry which is preliminary data.</text>
</comment>
<dbReference type="InterPro" id="IPR017473">
    <property type="entry name" value="Undecaprenyl-P_gluc_Ptfrase"/>
</dbReference>
<dbReference type="InterPro" id="IPR017475">
    <property type="entry name" value="EPS_sugar_tfrase"/>
</dbReference>
<evidence type="ECO:0000256" key="4">
    <source>
        <dbReference type="ARBA" id="ARBA00022692"/>
    </source>
</evidence>
<evidence type="ECO:0000256" key="2">
    <source>
        <dbReference type="ARBA" id="ARBA00006464"/>
    </source>
</evidence>
<feature type="domain" description="Bacterial sugar transferase" evidence="8">
    <location>
        <begin position="260"/>
        <end position="445"/>
    </location>
</feature>
<dbReference type="RefSeq" id="WP_148868596.1">
    <property type="nucleotide sequence ID" value="NZ_VNIA01000001.1"/>
</dbReference>
<evidence type="ECO:0000256" key="6">
    <source>
        <dbReference type="ARBA" id="ARBA00023136"/>
    </source>
</evidence>
<dbReference type="Gene3D" id="3.40.50.720">
    <property type="entry name" value="NAD(P)-binding Rossmann-like Domain"/>
    <property type="match status" value="1"/>
</dbReference>
<keyword evidence="3 9" id="KW-0808">Transferase</keyword>
<evidence type="ECO:0000259" key="8">
    <source>
        <dbReference type="Pfam" id="PF02397"/>
    </source>
</evidence>
<reference evidence="9 10" key="1">
    <citation type="submission" date="2019-07" db="EMBL/GenBank/DDBJ databases">
        <title>Genomic Encyclopedia of Type Strains, Phase IV (KMG-IV): sequencing the most valuable type-strain genomes for metagenomic binning, comparative biology and taxonomic classification.</title>
        <authorList>
            <person name="Goeker M."/>
        </authorList>
    </citation>
    <scope>NUCLEOTIDE SEQUENCE [LARGE SCALE GENOMIC DNA]</scope>
    <source>
        <strain evidence="9 10">DSM 18961</strain>
    </source>
</reference>
<dbReference type="NCBIfam" id="TIGR03023">
    <property type="entry name" value="WcaJ_sugtrans"/>
    <property type="match status" value="1"/>
</dbReference>
<feature type="transmembrane region" description="Helical" evidence="7">
    <location>
        <begin position="7"/>
        <end position="29"/>
    </location>
</feature>
<dbReference type="GO" id="GO:0016020">
    <property type="term" value="C:membrane"/>
    <property type="evidence" value="ECO:0007669"/>
    <property type="project" value="UniProtKB-SubCell"/>
</dbReference>
<comment type="subcellular location">
    <subcellularLocation>
        <location evidence="1">Membrane</location>
        <topology evidence="1">Multi-pass membrane protein</topology>
    </subcellularLocation>
</comment>
<evidence type="ECO:0000256" key="1">
    <source>
        <dbReference type="ARBA" id="ARBA00004141"/>
    </source>
</evidence>
<dbReference type="PANTHER" id="PTHR30576:SF0">
    <property type="entry name" value="UNDECAPRENYL-PHOSPHATE N-ACETYLGALACTOSAMINYL 1-PHOSPHATE TRANSFERASE-RELATED"/>
    <property type="match status" value="1"/>
</dbReference>
<dbReference type="EMBL" id="VNIA01000001">
    <property type="protein sequence ID" value="TYP99896.1"/>
    <property type="molecule type" value="Genomic_DNA"/>
</dbReference>
<dbReference type="NCBIfam" id="TIGR03025">
    <property type="entry name" value="EPS_sugtrans"/>
    <property type="match status" value="1"/>
</dbReference>
<dbReference type="GO" id="GO:0016780">
    <property type="term" value="F:phosphotransferase activity, for other substituted phosphate groups"/>
    <property type="evidence" value="ECO:0007669"/>
    <property type="project" value="TreeGrafter"/>
</dbReference>
<dbReference type="InterPro" id="IPR003362">
    <property type="entry name" value="Bact_transf"/>
</dbReference>
<keyword evidence="6 7" id="KW-0472">Membrane</keyword>